<dbReference type="FunFam" id="1.10.10.10:FF:000322">
    <property type="entry name" value="Probable disease resistance protein At1g63360"/>
    <property type="match status" value="1"/>
</dbReference>
<evidence type="ECO:0000259" key="4">
    <source>
        <dbReference type="Pfam" id="PF23559"/>
    </source>
</evidence>
<reference evidence="9 10" key="2">
    <citation type="submission" date="2025-05" db="UniProtKB">
        <authorList>
            <consortium name="RefSeq"/>
        </authorList>
    </citation>
    <scope>IDENTIFICATION</scope>
    <source>
        <tissue evidence="9 10">Leaf</tissue>
    </source>
</reference>
<keyword evidence="1" id="KW-0677">Repeat</keyword>
<dbReference type="GeneID" id="110791857"/>
<dbReference type="RefSeq" id="XP_056697025.1">
    <property type="nucleotide sequence ID" value="XM_056841047.1"/>
</dbReference>
<dbReference type="RefSeq" id="XP_056697030.1">
    <property type="nucleotide sequence ID" value="XM_056841052.1"/>
</dbReference>
<organism evidence="6 11">
    <name type="scientific">Spinacia oleracea</name>
    <name type="common">Spinach</name>
    <dbReference type="NCBI Taxonomy" id="3562"/>
    <lineage>
        <taxon>Eukaryota</taxon>
        <taxon>Viridiplantae</taxon>
        <taxon>Streptophyta</taxon>
        <taxon>Embryophyta</taxon>
        <taxon>Tracheophyta</taxon>
        <taxon>Spermatophyta</taxon>
        <taxon>Magnoliopsida</taxon>
        <taxon>eudicotyledons</taxon>
        <taxon>Gunneridae</taxon>
        <taxon>Pentapetalae</taxon>
        <taxon>Caryophyllales</taxon>
        <taxon>Chenopodiaceae</taxon>
        <taxon>Chenopodioideae</taxon>
        <taxon>Anserineae</taxon>
        <taxon>Spinacia</taxon>
    </lineage>
</organism>
<dbReference type="InterPro" id="IPR058922">
    <property type="entry name" value="WHD_DRP"/>
</dbReference>
<evidence type="ECO:0000313" key="19">
    <source>
        <dbReference type="RefSeq" id="XP_056697034.1"/>
    </source>
</evidence>
<dbReference type="RefSeq" id="XP_056697033.1">
    <property type="nucleotide sequence ID" value="XM_056841055.1"/>
</dbReference>
<dbReference type="Pfam" id="PF23598">
    <property type="entry name" value="LRR_14"/>
    <property type="match status" value="1"/>
</dbReference>
<dbReference type="RefSeq" id="XP_056697032.1">
    <property type="nucleotide sequence ID" value="XM_056841054.1"/>
</dbReference>
<evidence type="ECO:0000313" key="13">
    <source>
        <dbReference type="RefSeq" id="XP_056697028.1"/>
    </source>
</evidence>
<evidence type="ECO:0000313" key="14">
    <source>
        <dbReference type="RefSeq" id="XP_056697029.1"/>
    </source>
</evidence>
<keyword evidence="2" id="KW-0611">Plant defense</keyword>
<proteinExistence type="predicted"/>
<evidence type="ECO:0000313" key="6">
    <source>
        <dbReference type="Proteomes" id="UP000813463"/>
    </source>
</evidence>
<evidence type="ECO:0000313" key="20">
    <source>
        <dbReference type="RefSeq" id="XP_056697035.1"/>
    </source>
</evidence>
<evidence type="ECO:0000313" key="23">
    <source>
        <dbReference type="RefSeq" id="XP_056697038.1"/>
    </source>
</evidence>
<dbReference type="AlphaFoldDB" id="A0A9R0JYY9"/>
<evidence type="ECO:0000313" key="18">
    <source>
        <dbReference type="RefSeq" id="XP_056697033.1"/>
    </source>
</evidence>
<evidence type="ECO:0000313" key="9">
    <source>
        <dbReference type="RefSeq" id="XP_056697023.1"/>
    </source>
</evidence>
<dbReference type="InterPro" id="IPR002182">
    <property type="entry name" value="NB-ARC"/>
</dbReference>
<evidence type="ECO:0000313" key="11">
    <source>
        <dbReference type="RefSeq" id="XP_056697025.1"/>
    </source>
</evidence>
<dbReference type="GO" id="GO:0043531">
    <property type="term" value="F:ADP binding"/>
    <property type="evidence" value="ECO:0007669"/>
    <property type="project" value="InterPro"/>
</dbReference>
<feature type="domain" description="Disease resistance R13L4/SHOC-2-like LRR" evidence="5">
    <location>
        <begin position="420"/>
        <end position="596"/>
    </location>
</feature>
<evidence type="ECO:0000313" key="10">
    <source>
        <dbReference type="RefSeq" id="XP_056697024.1"/>
    </source>
</evidence>
<dbReference type="InterPro" id="IPR027417">
    <property type="entry name" value="P-loop_NTPase"/>
</dbReference>
<keyword evidence="6" id="KW-1185">Reference proteome</keyword>
<dbReference type="RefSeq" id="XP_056697039.1">
    <property type="nucleotide sequence ID" value="XM_056841061.1"/>
</dbReference>
<evidence type="ECO:0000313" key="16">
    <source>
        <dbReference type="RefSeq" id="XP_056697031.1"/>
    </source>
</evidence>
<dbReference type="Pfam" id="PF00931">
    <property type="entry name" value="NB-ARC"/>
    <property type="match status" value="1"/>
</dbReference>
<name>A0A9R0JYY9_SPIOL</name>
<dbReference type="PANTHER" id="PTHR36766">
    <property type="entry name" value="PLANT BROAD-SPECTRUM MILDEW RESISTANCE PROTEIN RPW8"/>
    <property type="match status" value="1"/>
</dbReference>
<dbReference type="SUPFAM" id="SSF52058">
    <property type="entry name" value="L domain-like"/>
    <property type="match status" value="1"/>
</dbReference>
<dbReference type="RefSeq" id="XP_056697034.1">
    <property type="nucleotide sequence ID" value="XM_056841056.1"/>
</dbReference>
<gene>
    <name evidence="7 8 9 10 11 12 13 14 15 16 17 18 19 20 21 22 23 24" type="primary">LOC110791857</name>
</gene>
<evidence type="ECO:0000313" key="24">
    <source>
        <dbReference type="RefSeq" id="XP_056697039.1"/>
    </source>
</evidence>
<evidence type="ECO:0000313" key="8">
    <source>
        <dbReference type="RefSeq" id="XP_021852312.1"/>
    </source>
</evidence>
<dbReference type="RefSeq" id="XP_056697023.1">
    <property type="nucleotide sequence ID" value="XM_056841045.1"/>
</dbReference>
<dbReference type="PANTHER" id="PTHR36766:SF35">
    <property type="entry name" value="DISEASE RESISTANCE PROTEIN RGA3"/>
    <property type="match status" value="1"/>
</dbReference>
<dbReference type="RefSeq" id="XP_056697031.1">
    <property type="nucleotide sequence ID" value="XM_056841053.1"/>
</dbReference>
<dbReference type="Gene3D" id="3.80.10.10">
    <property type="entry name" value="Ribonuclease Inhibitor"/>
    <property type="match status" value="1"/>
</dbReference>
<dbReference type="Gene3D" id="1.10.8.430">
    <property type="entry name" value="Helical domain of apoptotic protease-activating factors"/>
    <property type="match status" value="1"/>
</dbReference>
<dbReference type="InterPro" id="IPR032675">
    <property type="entry name" value="LRR_dom_sf"/>
</dbReference>
<evidence type="ECO:0000259" key="5">
    <source>
        <dbReference type="Pfam" id="PF23598"/>
    </source>
</evidence>
<protein>
    <submittedName>
        <fullName evidence="7 8">Disease resistance protein RGA3</fullName>
    </submittedName>
</protein>
<dbReference type="Gene3D" id="1.10.10.10">
    <property type="entry name" value="Winged helix-like DNA-binding domain superfamily/Winged helix DNA-binding domain"/>
    <property type="match status" value="1"/>
</dbReference>
<feature type="domain" description="NB-ARC" evidence="3">
    <location>
        <begin position="42"/>
        <end position="213"/>
    </location>
</feature>
<evidence type="ECO:0000313" key="12">
    <source>
        <dbReference type="RefSeq" id="XP_056697026.1"/>
    </source>
</evidence>
<reference evidence="6" key="1">
    <citation type="journal article" date="2021" name="Nat. Commun.">
        <title>Genomic analyses provide insights into spinach domestication and the genetic basis of agronomic traits.</title>
        <authorList>
            <person name="Cai X."/>
            <person name="Sun X."/>
            <person name="Xu C."/>
            <person name="Sun H."/>
            <person name="Wang X."/>
            <person name="Ge C."/>
            <person name="Zhang Z."/>
            <person name="Wang Q."/>
            <person name="Fei Z."/>
            <person name="Jiao C."/>
            <person name="Wang Q."/>
        </authorList>
    </citation>
    <scope>NUCLEOTIDE SEQUENCE [LARGE SCALE GENOMIC DNA]</scope>
    <source>
        <strain evidence="6">cv. Varoflay</strain>
    </source>
</reference>
<evidence type="ECO:0000259" key="3">
    <source>
        <dbReference type="Pfam" id="PF00931"/>
    </source>
</evidence>
<dbReference type="PRINTS" id="PR00364">
    <property type="entry name" value="DISEASERSIST"/>
</dbReference>
<dbReference type="RefSeq" id="XP_021852307.1">
    <property type="nucleotide sequence ID" value="XM_021996615.1"/>
</dbReference>
<dbReference type="RefSeq" id="XP_056697037.1">
    <property type="nucleotide sequence ID" value="XM_056841059.1"/>
</dbReference>
<dbReference type="RefSeq" id="XP_056697036.1">
    <property type="nucleotide sequence ID" value="XM_056841058.1"/>
</dbReference>
<dbReference type="Gene3D" id="3.40.50.300">
    <property type="entry name" value="P-loop containing nucleotide triphosphate hydrolases"/>
    <property type="match status" value="1"/>
</dbReference>
<dbReference type="OrthoDB" id="5279713at2759"/>
<dbReference type="RefSeq" id="XP_056697028.1">
    <property type="nucleotide sequence ID" value="XM_056841050.1"/>
</dbReference>
<dbReference type="KEGG" id="soe:110791857"/>
<dbReference type="RefSeq" id="XP_056697026.1">
    <property type="nucleotide sequence ID" value="XM_056841048.1"/>
</dbReference>
<dbReference type="InterPro" id="IPR055414">
    <property type="entry name" value="LRR_R13L4/SHOC2-like"/>
</dbReference>
<evidence type="ECO:0000256" key="1">
    <source>
        <dbReference type="ARBA" id="ARBA00022737"/>
    </source>
</evidence>
<evidence type="ECO:0000313" key="22">
    <source>
        <dbReference type="RefSeq" id="XP_056697037.1"/>
    </source>
</evidence>
<evidence type="ECO:0000313" key="7">
    <source>
        <dbReference type="RefSeq" id="XP_021852307.1"/>
    </source>
</evidence>
<dbReference type="RefSeq" id="XP_056697038.1">
    <property type="nucleotide sequence ID" value="XM_056841060.1"/>
</dbReference>
<evidence type="ECO:0000313" key="17">
    <source>
        <dbReference type="RefSeq" id="XP_056697032.1"/>
    </source>
</evidence>
<dbReference type="InterPro" id="IPR042197">
    <property type="entry name" value="Apaf_helical"/>
</dbReference>
<dbReference type="SUPFAM" id="SSF52540">
    <property type="entry name" value="P-loop containing nucleoside triphosphate hydrolases"/>
    <property type="match status" value="1"/>
</dbReference>
<evidence type="ECO:0000256" key="2">
    <source>
        <dbReference type="ARBA" id="ARBA00022821"/>
    </source>
</evidence>
<accession>A0A9R0JYY9</accession>
<dbReference type="RefSeq" id="XP_056697035.1">
    <property type="nucleotide sequence ID" value="XM_056841057.1"/>
</dbReference>
<dbReference type="RefSeq" id="XP_056697024.1">
    <property type="nucleotide sequence ID" value="XM_056841046.1"/>
</dbReference>
<dbReference type="Proteomes" id="UP000813463">
    <property type="component" value="Chromosome 3"/>
</dbReference>
<dbReference type="Pfam" id="PF23559">
    <property type="entry name" value="WHD_DRP"/>
    <property type="match status" value="1"/>
</dbReference>
<evidence type="ECO:0000313" key="15">
    <source>
        <dbReference type="RefSeq" id="XP_056697030.1"/>
    </source>
</evidence>
<feature type="domain" description="Disease resistance protein winged helix" evidence="4">
    <location>
        <begin position="304"/>
        <end position="371"/>
    </location>
</feature>
<sequence length="605" mass="68579">MEGLNLRVYDHREESHLSFTNLVKKRETASFVKVDDVIGRENDKNIIIGMLFDPKYNGERVSVIPIVGFGGLGKTTLAQLIFNDASLVEHFDLVKWACVPEIDNQKVVLGKVYKSLTNNDSHDLSIDQMKSGIRGCISNKKYLLVLDDIWDESRDRWLDIMSLLECGQIGSKVLVTTRSNIVAKVVGTVPSAYNLGLLTDTESWNLFERLAFKPGTEESNRTTWTQIGKEIVNSCGNVPLAVRAVGSLLYTKDSEQEWRLFRETQRSKAKLITEGDYGNIMPVLKLSYDYLPPPLKQCFAYCSLFPKDYEISKAELVHLWMAQGYFDPSNKDIGDYYFTELLGRNFFQDPEEDELGNVKTIKMHDLMHDLAQHVAGDESMLLSESPFMLSDGVVHVSINLRDVDNRWEAPPSLLASAKRTRSLLIKSSTIKVSSLESLISGFKSLRALSLRYVGFKTVPNSIGRLTHLRYLDLGRDCSIECLPDAITRLENLQTLYLDGCRRLKRLPRDFTRLAKLRHLLMCREILTDLPSRFGKMTSLQELSGFIVGESTGIDSLPALNLKGILDIKFRKWRSDAVSEAQKASLKENQQLTFLYLDLSFSDEII</sequence>
<dbReference type="GO" id="GO:0006952">
    <property type="term" value="P:defense response"/>
    <property type="evidence" value="ECO:0007669"/>
    <property type="project" value="UniProtKB-KW"/>
</dbReference>
<dbReference type="RefSeq" id="XP_056697029.1">
    <property type="nucleotide sequence ID" value="XM_056841051.1"/>
</dbReference>
<evidence type="ECO:0000313" key="21">
    <source>
        <dbReference type="RefSeq" id="XP_056697036.1"/>
    </source>
</evidence>
<dbReference type="RefSeq" id="XP_021852312.1">
    <property type="nucleotide sequence ID" value="XM_021996620.1"/>
</dbReference>
<dbReference type="InterPro" id="IPR036388">
    <property type="entry name" value="WH-like_DNA-bd_sf"/>
</dbReference>